<accession>A0A2S0N0J3</accession>
<dbReference type="InterPro" id="IPR003607">
    <property type="entry name" value="HD/PDEase_dom"/>
</dbReference>
<evidence type="ECO:0000313" key="3">
    <source>
        <dbReference type="Proteomes" id="UP000239326"/>
    </source>
</evidence>
<dbReference type="Pfam" id="PF13487">
    <property type="entry name" value="HD_5"/>
    <property type="match status" value="1"/>
</dbReference>
<dbReference type="AlphaFoldDB" id="A0A2S0N0J3"/>
<dbReference type="OrthoDB" id="9780948at2"/>
<dbReference type="Gene3D" id="1.10.3210.10">
    <property type="entry name" value="Hypothetical protein af1432"/>
    <property type="match status" value="1"/>
</dbReference>
<dbReference type="SUPFAM" id="SSF109604">
    <property type="entry name" value="HD-domain/PDEase-like"/>
    <property type="match status" value="1"/>
</dbReference>
<evidence type="ECO:0000313" key="2">
    <source>
        <dbReference type="EMBL" id="AVO41491.1"/>
    </source>
</evidence>
<dbReference type="CDD" id="cd00077">
    <property type="entry name" value="HDc"/>
    <property type="match status" value="1"/>
</dbReference>
<evidence type="ECO:0000259" key="1">
    <source>
        <dbReference type="PROSITE" id="PS51832"/>
    </source>
</evidence>
<dbReference type="InterPro" id="IPR037522">
    <property type="entry name" value="HD_GYP_dom"/>
</dbReference>
<dbReference type="Proteomes" id="UP000239326">
    <property type="component" value="Chromosome"/>
</dbReference>
<reference evidence="2 3" key="1">
    <citation type="submission" date="2018-03" db="EMBL/GenBank/DDBJ databases">
        <title>Genome sequencing of Simplicispira sp.</title>
        <authorList>
            <person name="Kim S.-J."/>
            <person name="Heo J."/>
            <person name="Kwon S.-W."/>
        </authorList>
    </citation>
    <scope>NUCLEOTIDE SEQUENCE [LARGE SCALE GENOMIC DNA]</scope>
    <source>
        <strain evidence="2 3">SC1-8</strain>
    </source>
</reference>
<keyword evidence="3" id="KW-1185">Reference proteome</keyword>
<dbReference type="KEGG" id="simp:C6571_09475"/>
<dbReference type="GO" id="GO:0008081">
    <property type="term" value="F:phosphoric diester hydrolase activity"/>
    <property type="evidence" value="ECO:0007669"/>
    <property type="project" value="UniProtKB-ARBA"/>
</dbReference>
<dbReference type="PROSITE" id="PS51832">
    <property type="entry name" value="HD_GYP"/>
    <property type="match status" value="1"/>
</dbReference>
<dbReference type="RefSeq" id="WP_106446468.1">
    <property type="nucleotide sequence ID" value="NZ_CP027669.1"/>
</dbReference>
<dbReference type="PANTHER" id="PTHR43155">
    <property type="entry name" value="CYCLIC DI-GMP PHOSPHODIESTERASE PA4108-RELATED"/>
    <property type="match status" value="1"/>
</dbReference>
<organism evidence="2 3">
    <name type="scientific">Simplicispira suum</name>
    <dbReference type="NCBI Taxonomy" id="2109915"/>
    <lineage>
        <taxon>Bacteria</taxon>
        <taxon>Pseudomonadati</taxon>
        <taxon>Pseudomonadota</taxon>
        <taxon>Betaproteobacteria</taxon>
        <taxon>Burkholderiales</taxon>
        <taxon>Comamonadaceae</taxon>
        <taxon>Simplicispira</taxon>
    </lineage>
</organism>
<gene>
    <name evidence="2" type="ORF">C6571_09475</name>
</gene>
<protein>
    <recommendedName>
        <fullName evidence="1">HD-GYP domain-containing protein</fullName>
    </recommendedName>
</protein>
<dbReference type="PANTHER" id="PTHR43155:SF2">
    <property type="entry name" value="CYCLIC DI-GMP PHOSPHODIESTERASE PA4108"/>
    <property type="match status" value="1"/>
</dbReference>
<feature type="domain" description="HD-GYP" evidence="1">
    <location>
        <begin position="113"/>
        <end position="308"/>
    </location>
</feature>
<sequence length="425" mass="46604">MQATEVEPSGIEASPVALNAIMRASEKHVIVASEDIVDARGFKLWAKGQPVSASLQQKLLERRLERPLEACLSAQDGATLPFVQESMASFFSSPTALAQGLAPWAGPVQEHMQGLAWHSVVQLLCTTAMATRTSYIAHAVAAAALMGAMALSKKWPAADVRTAMLAGLLHDIGEVYIQPEYLDSSDPLDLLGYKHLAVHPRMAQMLLASTTDYSPALCRAVGEHHERLDGSGYPARLLGKQMSELGKMLSVVEVTLGISRARSAPMKRTSFALRLIPGEFDLRYASFVCNMAQAAQEELPKPDGLPRTVSILHPMERIKERMDDVAALRSELLRQKSAAPSMAIVEVATARLDRLKTAWNSLGSWGASASDLSGEVHFELDMADRELNQRLRELQRECLLLAMRLPLKERGLLAPLWRELQVDEV</sequence>
<name>A0A2S0N0J3_9BURK</name>
<dbReference type="EMBL" id="CP027669">
    <property type="protein sequence ID" value="AVO41491.1"/>
    <property type="molecule type" value="Genomic_DNA"/>
</dbReference>
<proteinExistence type="predicted"/>